<dbReference type="Proteomes" id="UP000727907">
    <property type="component" value="Unassembled WGS sequence"/>
</dbReference>
<comment type="caution">
    <text evidence="2">The sequence shown here is derived from an EMBL/GenBank/DDBJ whole genome shotgun (WGS) entry which is preliminary data.</text>
</comment>
<accession>A0ABS6IHP8</accession>
<feature type="chain" id="PRO_5046111421" evidence="1">
    <location>
        <begin position="28"/>
        <end position="151"/>
    </location>
</feature>
<dbReference type="InterPro" id="IPR002321">
    <property type="entry name" value="Cyt_c_II"/>
</dbReference>
<evidence type="ECO:0000313" key="3">
    <source>
        <dbReference type="Proteomes" id="UP000727907"/>
    </source>
</evidence>
<reference evidence="2 3" key="1">
    <citation type="submission" date="2021-06" db="EMBL/GenBank/DDBJ databases">
        <authorList>
            <person name="Lee D.H."/>
        </authorList>
    </citation>
    <scope>NUCLEOTIDE SEQUENCE [LARGE SCALE GENOMIC DNA]</scope>
    <source>
        <strain evidence="2 3">MMS21-HV4-11</strain>
    </source>
</reference>
<dbReference type="EMBL" id="JAHOPB010000001">
    <property type="protein sequence ID" value="MBU8873861.1"/>
    <property type="molecule type" value="Genomic_DNA"/>
</dbReference>
<evidence type="ECO:0000313" key="2">
    <source>
        <dbReference type="EMBL" id="MBU8873861.1"/>
    </source>
</evidence>
<dbReference type="Pfam" id="PF01322">
    <property type="entry name" value="Cytochrom_C_2"/>
    <property type="match status" value="1"/>
</dbReference>
<proteinExistence type="predicted"/>
<keyword evidence="1" id="KW-0732">Signal</keyword>
<sequence>MRKTLVVALIGALAAGSMVGGATIAMAQGDVIAQRKDNRKQAAAAMRAVKAIVDAKGPTAGAVEQAAKLKTLEAAFVKMFPAGSDKGETRALPAVWTDWAGFQAASKASDAAYDKLAVAAGSGNTEALATAFADVGKTCGACHQKFQAKAN</sequence>
<protein>
    <submittedName>
        <fullName evidence="2">Cytochrome c</fullName>
    </submittedName>
</protein>
<name>A0ABS6IHP8_9HYPH</name>
<gene>
    <name evidence="2" type="ORF">KQ910_08805</name>
</gene>
<feature type="signal peptide" evidence="1">
    <location>
        <begin position="1"/>
        <end position="27"/>
    </location>
</feature>
<dbReference type="PROSITE" id="PS51009">
    <property type="entry name" value="CYTCII"/>
    <property type="match status" value="1"/>
</dbReference>
<dbReference type="PIRSF" id="PIRSF000027">
    <property type="entry name" value="Cytc_c_prime"/>
    <property type="match status" value="1"/>
</dbReference>
<dbReference type="RefSeq" id="WP_216958416.1">
    <property type="nucleotide sequence ID" value="NZ_JAHOPB010000001.1"/>
</dbReference>
<evidence type="ECO:0000256" key="1">
    <source>
        <dbReference type="SAM" id="SignalP"/>
    </source>
</evidence>
<dbReference type="InterPro" id="IPR012127">
    <property type="entry name" value="Cyt_c_prime"/>
</dbReference>
<organism evidence="2 3">
    <name type="scientific">Reyranella humidisoli</name>
    <dbReference type="NCBI Taxonomy" id="2849149"/>
    <lineage>
        <taxon>Bacteria</taxon>
        <taxon>Pseudomonadati</taxon>
        <taxon>Pseudomonadota</taxon>
        <taxon>Alphaproteobacteria</taxon>
        <taxon>Hyphomicrobiales</taxon>
        <taxon>Reyranellaceae</taxon>
        <taxon>Reyranella</taxon>
    </lineage>
</organism>
<keyword evidence="3" id="KW-1185">Reference proteome</keyword>